<reference evidence="1 2" key="1">
    <citation type="submission" date="2019-08" db="EMBL/GenBank/DDBJ databases">
        <title>Whole genome of Aphis craccivora.</title>
        <authorList>
            <person name="Voronova N.V."/>
            <person name="Shulinski R.S."/>
            <person name="Bandarenka Y.V."/>
            <person name="Zhorov D.G."/>
            <person name="Warner D."/>
        </authorList>
    </citation>
    <scope>NUCLEOTIDE SEQUENCE [LARGE SCALE GENOMIC DNA]</scope>
    <source>
        <strain evidence="1">180601</strain>
        <tissue evidence="1">Whole Body</tissue>
    </source>
</reference>
<dbReference type="GO" id="GO:0032259">
    <property type="term" value="P:methylation"/>
    <property type="evidence" value="ECO:0007669"/>
    <property type="project" value="UniProtKB-KW"/>
</dbReference>
<keyword evidence="1" id="KW-0489">Methyltransferase</keyword>
<accession>A0A6G0YBQ5</accession>
<proteinExistence type="predicted"/>
<dbReference type="OrthoDB" id="5980806at2759"/>
<gene>
    <name evidence="1" type="ORF">FWK35_00013641</name>
</gene>
<dbReference type="EMBL" id="VUJU01004917">
    <property type="protein sequence ID" value="KAF0752845.1"/>
    <property type="molecule type" value="Genomic_DNA"/>
</dbReference>
<feature type="non-terminal residue" evidence="1">
    <location>
        <position position="1"/>
    </location>
</feature>
<dbReference type="GO" id="GO:0008168">
    <property type="term" value="F:methyltransferase activity"/>
    <property type="evidence" value="ECO:0007669"/>
    <property type="project" value="UniProtKB-KW"/>
</dbReference>
<comment type="caution">
    <text evidence="1">The sequence shown here is derived from an EMBL/GenBank/DDBJ whole genome shotgun (WGS) entry which is preliminary data.</text>
</comment>
<dbReference type="AlphaFoldDB" id="A0A6G0YBQ5"/>
<organism evidence="1 2">
    <name type="scientific">Aphis craccivora</name>
    <name type="common">Cowpea aphid</name>
    <dbReference type="NCBI Taxonomy" id="307492"/>
    <lineage>
        <taxon>Eukaryota</taxon>
        <taxon>Metazoa</taxon>
        <taxon>Ecdysozoa</taxon>
        <taxon>Arthropoda</taxon>
        <taxon>Hexapoda</taxon>
        <taxon>Insecta</taxon>
        <taxon>Pterygota</taxon>
        <taxon>Neoptera</taxon>
        <taxon>Paraneoptera</taxon>
        <taxon>Hemiptera</taxon>
        <taxon>Sternorrhyncha</taxon>
        <taxon>Aphidomorpha</taxon>
        <taxon>Aphidoidea</taxon>
        <taxon>Aphididae</taxon>
        <taxon>Aphidini</taxon>
        <taxon>Aphis</taxon>
        <taxon>Aphis</taxon>
    </lineage>
</organism>
<dbReference type="Gene3D" id="2.70.160.11">
    <property type="entry name" value="Hnrnp arginine n-methyltransferase1"/>
    <property type="match status" value="1"/>
</dbReference>
<protein>
    <submittedName>
        <fullName evidence="1">Protein arginine N-methyltransferase 9-like</fullName>
    </submittedName>
</protein>
<keyword evidence="2" id="KW-1185">Reference proteome</keyword>
<evidence type="ECO:0000313" key="2">
    <source>
        <dbReference type="Proteomes" id="UP000478052"/>
    </source>
</evidence>
<name>A0A6G0YBQ5_APHCR</name>
<sequence length="402" mass="46747">KTTSLSRDLAMDRLENRPAFAHLSVLVDIAPDLKDIIKHKFITCLCRLSVIYKRLGYNEESQHFVMKALDINQFYLPAITNIQIVNSRFVERWHFRIYEAMDAGLFGEHFLTTLKHAWDKLLLPPKSKFKPELPNGCVIPHHATVYAVPIQCSYIRKKNLFYVKEQLYFKQFNLCFTTNEPYDCEKLNQLPGDCVFIASPQVVIHVNFNDPNQINKLLNRILDTCRFPIFGIEILSLTTSSTNSYIDVEIYYIDINLTEVLNNFKYSNIFCFDKNKMKKFDVIISEKRKMLKPNRIILPKKISIKCQLINSKWLPHVSKVIENNDSCNLHIRDLINAYGVNHHLDLFKHLVTDICLSDSNENPYVYQCAFLVENTINVNKGKEVKINTTINNGHLLLSVDKI</sequence>
<evidence type="ECO:0000313" key="1">
    <source>
        <dbReference type="EMBL" id="KAF0752845.1"/>
    </source>
</evidence>
<dbReference type="Proteomes" id="UP000478052">
    <property type="component" value="Unassembled WGS sequence"/>
</dbReference>
<keyword evidence="1" id="KW-0808">Transferase</keyword>